<organism evidence="2 3">
    <name type="scientific">Flavobacterium rhamnosiphilum</name>
    <dbReference type="NCBI Taxonomy" id="2541724"/>
    <lineage>
        <taxon>Bacteria</taxon>
        <taxon>Pseudomonadati</taxon>
        <taxon>Bacteroidota</taxon>
        <taxon>Flavobacteriia</taxon>
        <taxon>Flavobacteriales</taxon>
        <taxon>Flavobacteriaceae</taxon>
        <taxon>Flavobacterium</taxon>
    </lineage>
</organism>
<accession>A0A4R5F9R0</accession>
<reference evidence="2 3" key="1">
    <citation type="submission" date="2019-03" db="EMBL/GenBank/DDBJ databases">
        <title>Novel species of Flavobacterium.</title>
        <authorList>
            <person name="Liu Q."/>
            <person name="Xin Y.-H."/>
        </authorList>
    </citation>
    <scope>NUCLEOTIDE SEQUENCE [LARGE SCALE GENOMIC DNA]</scope>
    <source>
        <strain evidence="2 3">LB3P52</strain>
    </source>
</reference>
<sequence length="238" mass="25363">MKNSMKAILKTFLALLLISTLTFSCSNDDSSQPKFSETPTALAKFDGSNFGTYKGVFTGSTGTIVINLNDDNTKSAVLTIDGKAYTYTATETSANGQVTIGLTFTNGASSFDFNVSASGEEPNITNIIIIGHPLAGIEIQKEYSDKIVKCYIGTYTGLDKKNYEPFNMSLSKDKLIGLAARPVSNEEPVSMTGSVLLNTFMGTAGNGSFKGTITDENINGTWENTDGDKGTFSGKRAL</sequence>
<keyword evidence="1" id="KW-0732">Signal</keyword>
<protein>
    <submittedName>
        <fullName evidence="2">Uncharacterized protein</fullName>
    </submittedName>
</protein>
<comment type="caution">
    <text evidence="2">The sequence shown here is derived from an EMBL/GenBank/DDBJ whole genome shotgun (WGS) entry which is preliminary data.</text>
</comment>
<dbReference type="PROSITE" id="PS51257">
    <property type="entry name" value="PROKAR_LIPOPROTEIN"/>
    <property type="match status" value="1"/>
</dbReference>
<evidence type="ECO:0000313" key="2">
    <source>
        <dbReference type="EMBL" id="TDE45450.1"/>
    </source>
</evidence>
<dbReference type="EMBL" id="SMLG01000003">
    <property type="protein sequence ID" value="TDE45450.1"/>
    <property type="molecule type" value="Genomic_DNA"/>
</dbReference>
<dbReference type="RefSeq" id="WP_131915539.1">
    <property type="nucleotide sequence ID" value="NZ_SMLG01000003.1"/>
</dbReference>
<proteinExistence type="predicted"/>
<keyword evidence="3" id="KW-1185">Reference proteome</keyword>
<evidence type="ECO:0000256" key="1">
    <source>
        <dbReference type="SAM" id="SignalP"/>
    </source>
</evidence>
<evidence type="ECO:0000313" key="3">
    <source>
        <dbReference type="Proteomes" id="UP000294814"/>
    </source>
</evidence>
<name>A0A4R5F9R0_9FLAO</name>
<feature type="chain" id="PRO_5020496615" evidence="1">
    <location>
        <begin position="25"/>
        <end position="238"/>
    </location>
</feature>
<dbReference type="Proteomes" id="UP000294814">
    <property type="component" value="Unassembled WGS sequence"/>
</dbReference>
<dbReference type="OrthoDB" id="1376866at2"/>
<gene>
    <name evidence="2" type="ORF">E0I26_05715</name>
</gene>
<feature type="signal peptide" evidence="1">
    <location>
        <begin position="1"/>
        <end position="24"/>
    </location>
</feature>
<dbReference type="AlphaFoldDB" id="A0A4R5F9R0"/>